<dbReference type="AlphaFoldDB" id="A0AAU7DLE0"/>
<proteinExistence type="predicted"/>
<reference evidence="1" key="1">
    <citation type="submission" date="2023-03" db="EMBL/GenBank/DDBJ databases">
        <title>Edaphobacter sp.</title>
        <authorList>
            <person name="Huber K.J."/>
            <person name="Papendorf J."/>
            <person name="Pilke C."/>
            <person name="Bunk B."/>
            <person name="Sproeer C."/>
            <person name="Pester M."/>
        </authorList>
    </citation>
    <scope>NUCLEOTIDE SEQUENCE</scope>
    <source>
        <strain evidence="1">DSM 110680</strain>
    </source>
</reference>
<gene>
    <name evidence="1" type="ORF">P8935_00945</name>
</gene>
<protein>
    <submittedName>
        <fullName evidence="1">Uncharacterized protein</fullName>
    </submittedName>
</protein>
<accession>A0AAU7DLE0</accession>
<evidence type="ECO:0000313" key="1">
    <source>
        <dbReference type="EMBL" id="XBH17912.1"/>
    </source>
</evidence>
<organism evidence="1">
    <name type="scientific">Telmatobacter sp. DSM 110680</name>
    <dbReference type="NCBI Taxonomy" id="3036704"/>
    <lineage>
        <taxon>Bacteria</taxon>
        <taxon>Pseudomonadati</taxon>
        <taxon>Acidobacteriota</taxon>
        <taxon>Terriglobia</taxon>
        <taxon>Terriglobales</taxon>
        <taxon>Acidobacteriaceae</taxon>
        <taxon>Telmatobacter</taxon>
    </lineage>
</organism>
<dbReference type="RefSeq" id="WP_348263137.1">
    <property type="nucleotide sequence ID" value="NZ_CP121196.1"/>
</dbReference>
<sequence>MNSFDANWGFERTKSRNEYCPSESNSRRGNPRSGIVDKLAHALCFRALRSNQQHMTPNVIAMAQNRQLGFVAVGIFLQTLNAFFNQTTESGADLESFTRIRAGIFYGHCVLLFRARLRESGESPQVFSAIADVNDRK</sequence>
<dbReference type="EMBL" id="CP121196">
    <property type="protein sequence ID" value="XBH17912.1"/>
    <property type="molecule type" value="Genomic_DNA"/>
</dbReference>
<name>A0AAU7DLE0_9BACT</name>